<sequence length="60" mass="6545">MATRLVQITIARSDGTDDAEISMVMPGGESGHISLSEESEEYNVFCDAVDALWELVIGER</sequence>
<reference evidence="1 2" key="1">
    <citation type="submission" date="2016-01" db="EMBL/GenBank/DDBJ databases">
        <title>The new phylogeny of the genus Mycobacterium.</title>
        <authorList>
            <person name="Tarcisio F."/>
            <person name="Conor M."/>
            <person name="Antonella G."/>
            <person name="Elisabetta G."/>
            <person name="Giulia F.S."/>
            <person name="Sara T."/>
            <person name="Anna F."/>
            <person name="Clotilde B."/>
            <person name="Roberto B."/>
            <person name="Veronica D.S."/>
            <person name="Fabio R."/>
            <person name="Monica P."/>
            <person name="Olivier J."/>
            <person name="Enrico T."/>
            <person name="Nicola S."/>
        </authorList>
    </citation>
    <scope>NUCLEOTIDE SEQUENCE [LARGE SCALE GENOMIC DNA]</scope>
    <source>
        <strain evidence="1 2">DSM 45166</strain>
    </source>
</reference>
<name>A0A1X1Y1P3_9MYCO</name>
<evidence type="ECO:0000313" key="2">
    <source>
        <dbReference type="Proteomes" id="UP000193487"/>
    </source>
</evidence>
<comment type="caution">
    <text evidence="1">The sequence shown here is derived from an EMBL/GenBank/DDBJ whole genome shotgun (WGS) entry which is preliminary data.</text>
</comment>
<accession>A0A1X1Y1P3</accession>
<evidence type="ECO:0000313" key="1">
    <source>
        <dbReference type="EMBL" id="ORW04914.1"/>
    </source>
</evidence>
<dbReference type="Proteomes" id="UP000193487">
    <property type="component" value="Unassembled WGS sequence"/>
</dbReference>
<proteinExistence type="predicted"/>
<gene>
    <name evidence="1" type="ORF">AWC14_02175</name>
</gene>
<protein>
    <submittedName>
        <fullName evidence="1">Uncharacterized protein</fullName>
    </submittedName>
</protein>
<dbReference type="EMBL" id="LQPE01000095">
    <property type="protein sequence ID" value="ORW04914.1"/>
    <property type="molecule type" value="Genomic_DNA"/>
</dbReference>
<organism evidence="1 2">
    <name type="scientific">Mycobacterium kyorinense</name>
    <dbReference type="NCBI Taxonomy" id="487514"/>
    <lineage>
        <taxon>Bacteria</taxon>
        <taxon>Bacillati</taxon>
        <taxon>Actinomycetota</taxon>
        <taxon>Actinomycetes</taxon>
        <taxon>Mycobacteriales</taxon>
        <taxon>Mycobacteriaceae</taxon>
        <taxon>Mycobacterium</taxon>
    </lineage>
</organism>
<dbReference type="OrthoDB" id="9937602at2"/>
<dbReference type="RefSeq" id="WP_083071446.1">
    <property type="nucleotide sequence ID" value="NZ_LQPE01000095.1"/>
</dbReference>
<dbReference type="AlphaFoldDB" id="A0A1X1Y1P3"/>
<keyword evidence="2" id="KW-1185">Reference proteome</keyword>